<organism evidence="1 2">
    <name type="scientific">Rhamnella rubrinervis</name>
    <dbReference type="NCBI Taxonomy" id="2594499"/>
    <lineage>
        <taxon>Eukaryota</taxon>
        <taxon>Viridiplantae</taxon>
        <taxon>Streptophyta</taxon>
        <taxon>Embryophyta</taxon>
        <taxon>Tracheophyta</taxon>
        <taxon>Spermatophyta</taxon>
        <taxon>Magnoliopsida</taxon>
        <taxon>eudicotyledons</taxon>
        <taxon>Gunneridae</taxon>
        <taxon>Pentapetalae</taxon>
        <taxon>rosids</taxon>
        <taxon>fabids</taxon>
        <taxon>Rosales</taxon>
        <taxon>Rhamnaceae</taxon>
        <taxon>rhamnoid group</taxon>
        <taxon>Rhamneae</taxon>
        <taxon>Rhamnella</taxon>
    </lineage>
</organism>
<evidence type="ECO:0000313" key="1">
    <source>
        <dbReference type="EMBL" id="KAF3449923.1"/>
    </source>
</evidence>
<evidence type="ECO:0000313" key="2">
    <source>
        <dbReference type="Proteomes" id="UP000796880"/>
    </source>
</evidence>
<reference evidence="1" key="1">
    <citation type="submission" date="2020-03" db="EMBL/GenBank/DDBJ databases">
        <title>A high-quality chromosome-level genome assembly of a woody plant with both climbing and erect habits, Rhamnella rubrinervis.</title>
        <authorList>
            <person name="Lu Z."/>
            <person name="Yang Y."/>
            <person name="Zhu X."/>
            <person name="Sun Y."/>
        </authorList>
    </citation>
    <scope>NUCLEOTIDE SEQUENCE</scope>
    <source>
        <strain evidence="1">BYM</strain>
        <tissue evidence="1">Leaf</tissue>
    </source>
</reference>
<accession>A0A8K0HDR2</accession>
<dbReference type="AlphaFoldDB" id="A0A8K0HDR2"/>
<comment type="caution">
    <text evidence="1">The sequence shown here is derived from an EMBL/GenBank/DDBJ whole genome shotgun (WGS) entry which is preliminary data.</text>
</comment>
<dbReference type="Proteomes" id="UP000796880">
    <property type="component" value="Unassembled WGS sequence"/>
</dbReference>
<proteinExistence type="predicted"/>
<gene>
    <name evidence="1" type="ORF">FNV43_RR06002</name>
</gene>
<dbReference type="EMBL" id="VOIH02000003">
    <property type="protein sequence ID" value="KAF3449923.1"/>
    <property type="molecule type" value="Genomic_DNA"/>
</dbReference>
<name>A0A8K0HDR2_9ROSA</name>
<keyword evidence="2" id="KW-1185">Reference proteome</keyword>
<sequence length="98" mass="11369">MRLQYSPKSPRYPKPIPRDNLQKIGRLNSWDAARSALIELRLELACHRLPTWMIPADRSADRAEHWRVKECHVDIPGNELIAYEASLIERALLGWPLS</sequence>
<protein>
    <submittedName>
        <fullName evidence="1">Uncharacterized protein</fullName>
    </submittedName>
</protein>